<keyword evidence="2" id="KW-1185">Reference proteome</keyword>
<comment type="caution">
    <text evidence="1">The sequence shown here is derived from an EMBL/GenBank/DDBJ whole genome shotgun (WGS) entry which is preliminary data.</text>
</comment>
<organism evidence="1 2">
    <name type="scientific">Truncatella angustata</name>
    <dbReference type="NCBI Taxonomy" id="152316"/>
    <lineage>
        <taxon>Eukaryota</taxon>
        <taxon>Fungi</taxon>
        <taxon>Dikarya</taxon>
        <taxon>Ascomycota</taxon>
        <taxon>Pezizomycotina</taxon>
        <taxon>Sordariomycetes</taxon>
        <taxon>Xylariomycetidae</taxon>
        <taxon>Amphisphaeriales</taxon>
        <taxon>Sporocadaceae</taxon>
        <taxon>Truncatella</taxon>
    </lineage>
</organism>
<dbReference type="EMBL" id="JAGPXC010000007">
    <property type="protein sequence ID" value="KAH6649149.1"/>
    <property type="molecule type" value="Genomic_DNA"/>
</dbReference>
<accession>A0A9P8ZVX1</accession>
<evidence type="ECO:0000313" key="2">
    <source>
        <dbReference type="Proteomes" id="UP000758603"/>
    </source>
</evidence>
<sequence length="59" mass="6962">MYPKQKTYRADAFWSEGDCKVLAVIEAKDEALRYKRMQAEFFNATGRMISCEIIKYKMS</sequence>
<protein>
    <submittedName>
        <fullName evidence="1">Uncharacterized protein</fullName>
    </submittedName>
</protein>
<name>A0A9P8ZVX1_9PEZI</name>
<dbReference type="OrthoDB" id="5154006at2759"/>
<dbReference type="AlphaFoldDB" id="A0A9P8ZVX1"/>
<dbReference type="GeneID" id="70132494"/>
<dbReference type="Proteomes" id="UP000758603">
    <property type="component" value="Unassembled WGS sequence"/>
</dbReference>
<dbReference type="RefSeq" id="XP_045955656.1">
    <property type="nucleotide sequence ID" value="XM_046103602.1"/>
</dbReference>
<gene>
    <name evidence="1" type="ORF">BKA67DRAFT_576912</name>
</gene>
<evidence type="ECO:0000313" key="1">
    <source>
        <dbReference type="EMBL" id="KAH6649149.1"/>
    </source>
</evidence>
<proteinExistence type="predicted"/>
<reference evidence="1" key="1">
    <citation type="journal article" date="2021" name="Nat. Commun.">
        <title>Genetic determinants of endophytism in the Arabidopsis root mycobiome.</title>
        <authorList>
            <person name="Mesny F."/>
            <person name="Miyauchi S."/>
            <person name="Thiergart T."/>
            <person name="Pickel B."/>
            <person name="Atanasova L."/>
            <person name="Karlsson M."/>
            <person name="Huettel B."/>
            <person name="Barry K.W."/>
            <person name="Haridas S."/>
            <person name="Chen C."/>
            <person name="Bauer D."/>
            <person name="Andreopoulos W."/>
            <person name="Pangilinan J."/>
            <person name="LaButti K."/>
            <person name="Riley R."/>
            <person name="Lipzen A."/>
            <person name="Clum A."/>
            <person name="Drula E."/>
            <person name="Henrissat B."/>
            <person name="Kohler A."/>
            <person name="Grigoriev I.V."/>
            <person name="Martin F.M."/>
            <person name="Hacquard S."/>
        </authorList>
    </citation>
    <scope>NUCLEOTIDE SEQUENCE</scope>
    <source>
        <strain evidence="1">MPI-SDFR-AT-0073</strain>
    </source>
</reference>